<evidence type="ECO:0000313" key="7">
    <source>
        <dbReference type="EMBL" id="QQL45838.1"/>
    </source>
</evidence>
<gene>
    <name evidence="4 7" type="primary">rplO</name>
    <name evidence="7" type="ORF">G3M56_004435</name>
</gene>
<protein>
    <recommendedName>
        <fullName evidence="4">Large ribosomal subunit protein uL15</fullName>
    </recommendedName>
</protein>
<proteinExistence type="inferred from homology"/>
<keyword evidence="2 4" id="KW-0689">Ribosomal protein</keyword>
<dbReference type="InterPro" id="IPR030878">
    <property type="entry name" value="Ribosomal_uL15"/>
</dbReference>
<dbReference type="GO" id="GO:0022625">
    <property type="term" value="C:cytosolic large ribosomal subunit"/>
    <property type="evidence" value="ECO:0007669"/>
    <property type="project" value="TreeGrafter"/>
</dbReference>
<sequence>MKLHTLKPNDGAKHRKKRLGKGESSGLGKTCGKGHKGQKSRSGASIRPGFEGGQMPLHRRLPKKGFNNAQFTTTYAPINVATLEERFEEGATVNEESLIAAGLLSGQYDGVKVLGNGEITKKLTVEVDAVSASAKEKIEKAGGTVVSKGK</sequence>
<dbReference type="SUPFAM" id="SSF52080">
    <property type="entry name" value="Ribosomal proteins L15p and L18e"/>
    <property type="match status" value="1"/>
</dbReference>
<evidence type="ECO:0000256" key="1">
    <source>
        <dbReference type="ARBA" id="ARBA00007320"/>
    </source>
</evidence>
<organism evidence="7 8">
    <name type="scientific">Sulfuriroseicoccus oceanibius</name>
    <dbReference type="NCBI Taxonomy" id="2707525"/>
    <lineage>
        <taxon>Bacteria</taxon>
        <taxon>Pseudomonadati</taxon>
        <taxon>Verrucomicrobiota</taxon>
        <taxon>Verrucomicrobiia</taxon>
        <taxon>Verrucomicrobiales</taxon>
        <taxon>Verrucomicrobiaceae</taxon>
        <taxon>Sulfuriroseicoccus</taxon>
    </lineage>
</organism>
<comment type="subunit">
    <text evidence="4">Part of the 50S ribosomal subunit.</text>
</comment>
<keyword evidence="4" id="KW-0694">RNA-binding</keyword>
<dbReference type="GO" id="GO:0019843">
    <property type="term" value="F:rRNA binding"/>
    <property type="evidence" value="ECO:0007669"/>
    <property type="project" value="UniProtKB-UniRule"/>
</dbReference>
<dbReference type="AlphaFoldDB" id="A0A6B3LB96"/>
<dbReference type="KEGG" id="soa:G3M56_004435"/>
<evidence type="ECO:0000256" key="5">
    <source>
        <dbReference type="RuleBase" id="RU003888"/>
    </source>
</evidence>
<dbReference type="InterPro" id="IPR005749">
    <property type="entry name" value="Ribosomal_uL15_bac-type"/>
</dbReference>
<evidence type="ECO:0000256" key="3">
    <source>
        <dbReference type="ARBA" id="ARBA00023274"/>
    </source>
</evidence>
<dbReference type="RefSeq" id="WP_164364541.1">
    <property type="nucleotide sequence ID" value="NZ_CP066776.1"/>
</dbReference>
<keyword evidence="4" id="KW-0699">rRNA-binding</keyword>
<dbReference type="Proteomes" id="UP000475117">
    <property type="component" value="Chromosome"/>
</dbReference>
<dbReference type="PANTHER" id="PTHR12934:SF11">
    <property type="entry name" value="LARGE RIBOSOMAL SUBUNIT PROTEIN UL15M"/>
    <property type="match status" value="1"/>
</dbReference>
<dbReference type="GO" id="GO:0003735">
    <property type="term" value="F:structural constituent of ribosome"/>
    <property type="evidence" value="ECO:0007669"/>
    <property type="project" value="InterPro"/>
</dbReference>
<evidence type="ECO:0000313" key="8">
    <source>
        <dbReference type="Proteomes" id="UP000475117"/>
    </source>
</evidence>
<dbReference type="Gene3D" id="3.100.10.10">
    <property type="match status" value="1"/>
</dbReference>
<accession>A0A6B3LB96</accession>
<dbReference type="GO" id="GO:0006412">
    <property type="term" value="P:translation"/>
    <property type="evidence" value="ECO:0007669"/>
    <property type="project" value="UniProtKB-UniRule"/>
</dbReference>
<reference evidence="7 8" key="1">
    <citation type="submission" date="2020-12" db="EMBL/GenBank/DDBJ databases">
        <title>Sulforoseuscoccus oceanibium gen. nov., sp. nov., a representative of the phylum Verrucomicrobia with special cytoplasmic membrane, and proposal of Sulforoseuscoccusaceae fam. nov.</title>
        <authorList>
            <person name="Xi F."/>
        </authorList>
    </citation>
    <scope>NUCLEOTIDE SEQUENCE [LARGE SCALE GENOMIC DNA]</scope>
    <source>
        <strain evidence="7 8">T37</strain>
    </source>
</reference>
<dbReference type="InterPro" id="IPR036227">
    <property type="entry name" value="Ribosomal_uL15/eL18_sf"/>
</dbReference>
<comment type="similarity">
    <text evidence="1 4 5">Belongs to the universal ribosomal protein uL15 family.</text>
</comment>
<evidence type="ECO:0000259" key="6">
    <source>
        <dbReference type="Pfam" id="PF00828"/>
    </source>
</evidence>
<dbReference type="PANTHER" id="PTHR12934">
    <property type="entry name" value="50S RIBOSOMAL PROTEIN L15"/>
    <property type="match status" value="1"/>
</dbReference>
<evidence type="ECO:0000256" key="2">
    <source>
        <dbReference type="ARBA" id="ARBA00022980"/>
    </source>
</evidence>
<evidence type="ECO:0000256" key="4">
    <source>
        <dbReference type="HAMAP-Rule" id="MF_01341"/>
    </source>
</evidence>
<dbReference type="Pfam" id="PF00828">
    <property type="entry name" value="Ribosomal_L27A"/>
    <property type="match status" value="1"/>
</dbReference>
<keyword evidence="3 4" id="KW-0687">Ribonucleoprotein</keyword>
<name>A0A6B3LB96_9BACT</name>
<comment type="function">
    <text evidence="4">Binds to the 23S rRNA.</text>
</comment>
<feature type="domain" description="Large ribosomal subunit protein uL15/eL18" evidence="6">
    <location>
        <begin position="77"/>
        <end position="146"/>
    </location>
</feature>
<dbReference type="NCBIfam" id="TIGR01071">
    <property type="entry name" value="rplO_bact"/>
    <property type="match status" value="1"/>
</dbReference>
<dbReference type="InterPro" id="IPR001196">
    <property type="entry name" value="Ribosomal_uL15_CS"/>
</dbReference>
<keyword evidence="8" id="KW-1185">Reference proteome</keyword>
<dbReference type="PROSITE" id="PS00475">
    <property type="entry name" value="RIBOSOMAL_L15"/>
    <property type="match status" value="1"/>
</dbReference>
<dbReference type="HAMAP" id="MF_01341">
    <property type="entry name" value="Ribosomal_uL15"/>
    <property type="match status" value="1"/>
</dbReference>
<dbReference type="EMBL" id="CP066776">
    <property type="protein sequence ID" value="QQL45838.1"/>
    <property type="molecule type" value="Genomic_DNA"/>
</dbReference>
<dbReference type="InterPro" id="IPR021131">
    <property type="entry name" value="Ribosomal_uL15/eL18"/>
</dbReference>